<keyword evidence="1" id="KW-1133">Transmembrane helix</keyword>
<comment type="caution">
    <text evidence="2">The sequence shown here is derived from an EMBL/GenBank/DDBJ whole genome shotgun (WGS) entry which is preliminary data.</text>
</comment>
<dbReference type="EMBL" id="AVNC01000023">
    <property type="protein sequence ID" value="EQK39781.1"/>
    <property type="molecule type" value="Genomic_DNA"/>
</dbReference>
<feature type="transmembrane region" description="Helical" evidence="1">
    <location>
        <begin position="30"/>
        <end position="54"/>
    </location>
</feature>
<organism evidence="2 3">
    <name type="scientific">Paraclostridium bifermentans ATCC 638 = DSM 14991</name>
    <dbReference type="NCBI Taxonomy" id="1233171"/>
    <lineage>
        <taxon>Bacteria</taxon>
        <taxon>Bacillati</taxon>
        <taxon>Bacillota</taxon>
        <taxon>Clostridia</taxon>
        <taxon>Peptostreptococcales</taxon>
        <taxon>Peptostreptococcaceae</taxon>
        <taxon>Paraclostridium</taxon>
    </lineage>
</organism>
<accession>T4VG91</accession>
<protein>
    <submittedName>
        <fullName evidence="2">Putative membrane protein</fullName>
    </submittedName>
</protein>
<reference evidence="2 3" key="1">
    <citation type="submission" date="2013-06" db="EMBL/GenBank/DDBJ databases">
        <authorList>
            <person name="Walk S."/>
            <person name="Aronoff D."/>
            <person name="Young V.Y."/>
            <person name="Marsh J."/>
            <person name="Harrison L."/>
            <person name="Daugherty S.C."/>
            <person name="Shefchek K.A."/>
            <person name="Hine E.E."/>
            <person name="Tallon L.J."/>
            <person name="Sadzewicz L.K."/>
            <person name="Rasko D.A."/>
        </authorList>
    </citation>
    <scope>NUCLEOTIDE SEQUENCE [LARGE SCALE GENOMIC DNA]</scope>
    <source>
        <strain evidence="2 3">ATCC 638</strain>
    </source>
</reference>
<keyword evidence="1" id="KW-0472">Membrane</keyword>
<dbReference type="AlphaFoldDB" id="T4VG91"/>
<evidence type="ECO:0000256" key="1">
    <source>
        <dbReference type="SAM" id="Phobius"/>
    </source>
</evidence>
<dbReference type="RefSeq" id="WP_021434536.1">
    <property type="nucleotide sequence ID" value="NZ_AVNC01000023.1"/>
</dbReference>
<dbReference type="PATRIC" id="fig|1233171.3.peg.3515"/>
<sequence length="56" mass="6127">MVFKLCYLFTFVLSITNILGATDLAWKVVFAPSVVAMALNLIVIIVALIMALIANR</sequence>
<evidence type="ECO:0000313" key="2">
    <source>
        <dbReference type="EMBL" id="EQK39781.1"/>
    </source>
</evidence>
<keyword evidence="1" id="KW-0812">Transmembrane</keyword>
<name>T4VG91_PARBF</name>
<gene>
    <name evidence="2" type="ORF">C672_3649</name>
</gene>
<evidence type="ECO:0000313" key="3">
    <source>
        <dbReference type="Proteomes" id="UP000015688"/>
    </source>
</evidence>
<dbReference type="Proteomes" id="UP000015688">
    <property type="component" value="Unassembled WGS sequence"/>
</dbReference>
<proteinExistence type="predicted"/>